<dbReference type="GO" id="GO:0005840">
    <property type="term" value="C:ribosome"/>
    <property type="evidence" value="ECO:0007669"/>
    <property type="project" value="UniProtKB-KW"/>
</dbReference>
<dbReference type="InterPro" id="IPR028909">
    <property type="entry name" value="bL21-like"/>
</dbReference>
<dbReference type="Pfam" id="PF00829">
    <property type="entry name" value="Ribosomal_L21p"/>
    <property type="match status" value="1"/>
</dbReference>
<comment type="subunit">
    <text evidence="4">Part of the 50S ribosomal subunit. Contacts protein L20.</text>
</comment>
<reference evidence="6 7" key="1">
    <citation type="journal article" date="2016" name="Nat. Commun.">
        <title>Thousands of microbial genomes shed light on interconnected biogeochemical processes in an aquifer system.</title>
        <authorList>
            <person name="Anantharaman K."/>
            <person name="Brown C.T."/>
            <person name="Hug L.A."/>
            <person name="Sharon I."/>
            <person name="Castelle C.J."/>
            <person name="Probst A.J."/>
            <person name="Thomas B.C."/>
            <person name="Singh A."/>
            <person name="Wilkins M.J."/>
            <person name="Karaoz U."/>
            <person name="Brodie E.L."/>
            <person name="Williams K.H."/>
            <person name="Hubbard S.S."/>
            <person name="Banfield J.F."/>
        </authorList>
    </citation>
    <scope>NUCLEOTIDE SEQUENCE [LARGE SCALE GENOMIC DNA]</scope>
</reference>
<dbReference type="HAMAP" id="MF_01363">
    <property type="entry name" value="Ribosomal_bL21"/>
    <property type="match status" value="1"/>
</dbReference>
<gene>
    <name evidence="4" type="primary">rplU</name>
    <name evidence="6" type="ORF">A2Y68_03860</name>
</gene>
<dbReference type="PANTHER" id="PTHR21349:SF0">
    <property type="entry name" value="LARGE RIBOSOMAL SUBUNIT PROTEIN BL21M"/>
    <property type="match status" value="1"/>
</dbReference>
<evidence type="ECO:0000313" key="7">
    <source>
        <dbReference type="Proteomes" id="UP000176778"/>
    </source>
</evidence>
<comment type="function">
    <text evidence="4 5">This protein binds to 23S rRNA in the presence of protein L20.</text>
</comment>
<dbReference type="STRING" id="1802479.A2Y68_03860"/>
<dbReference type="Proteomes" id="UP000176778">
    <property type="component" value="Unassembled WGS sequence"/>
</dbReference>
<accession>A0A1F7X5S9</accession>
<comment type="caution">
    <text evidence="6">The sequence shown here is derived from an EMBL/GenBank/DDBJ whole genome shotgun (WGS) entry which is preliminary data.</text>
</comment>
<organism evidence="6 7">
    <name type="scientific">Candidatus Woesebacteria bacterium RBG_13_46_13</name>
    <dbReference type="NCBI Taxonomy" id="1802479"/>
    <lineage>
        <taxon>Bacteria</taxon>
        <taxon>Candidatus Woeseibacteriota</taxon>
    </lineage>
</organism>
<evidence type="ECO:0000256" key="1">
    <source>
        <dbReference type="ARBA" id="ARBA00008563"/>
    </source>
</evidence>
<dbReference type="SUPFAM" id="SSF141091">
    <property type="entry name" value="L21p-like"/>
    <property type="match status" value="1"/>
</dbReference>
<keyword evidence="2 4" id="KW-0689">Ribosomal protein</keyword>
<evidence type="ECO:0000256" key="5">
    <source>
        <dbReference type="RuleBase" id="RU000562"/>
    </source>
</evidence>
<evidence type="ECO:0000313" key="6">
    <source>
        <dbReference type="EMBL" id="OGM09728.1"/>
    </source>
</evidence>
<dbReference type="InterPro" id="IPR036164">
    <property type="entry name" value="bL21-like_sf"/>
</dbReference>
<sequence length="101" mass="11291">MAKYAIVQISGHQYKVSEGDELLVDRLQEEEAPAVLLVADGDKVTVGTPVIAGAKVSYKILGEEKGQKVEVIKYRSKSRYRRHTGFRHSYTKIQIGKITSK</sequence>
<dbReference type="EMBL" id="MGFR01000003">
    <property type="protein sequence ID" value="OGM09728.1"/>
    <property type="molecule type" value="Genomic_DNA"/>
</dbReference>
<keyword evidence="4 5" id="KW-0699">rRNA-binding</keyword>
<evidence type="ECO:0000256" key="2">
    <source>
        <dbReference type="ARBA" id="ARBA00022980"/>
    </source>
</evidence>
<proteinExistence type="inferred from homology"/>
<dbReference type="PANTHER" id="PTHR21349">
    <property type="entry name" value="50S RIBOSOMAL PROTEIN L21"/>
    <property type="match status" value="1"/>
</dbReference>
<dbReference type="GO" id="GO:0005737">
    <property type="term" value="C:cytoplasm"/>
    <property type="evidence" value="ECO:0007669"/>
    <property type="project" value="UniProtKB-ARBA"/>
</dbReference>
<dbReference type="NCBIfam" id="TIGR00061">
    <property type="entry name" value="L21"/>
    <property type="match status" value="1"/>
</dbReference>
<comment type="similarity">
    <text evidence="1 4 5">Belongs to the bacterial ribosomal protein bL21 family.</text>
</comment>
<name>A0A1F7X5S9_9BACT</name>
<dbReference type="GO" id="GO:0006412">
    <property type="term" value="P:translation"/>
    <property type="evidence" value="ECO:0007669"/>
    <property type="project" value="UniProtKB-UniRule"/>
</dbReference>
<evidence type="ECO:0000256" key="4">
    <source>
        <dbReference type="HAMAP-Rule" id="MF_01363"/>
    </source>
</evidence>
<keyword evidence="3 4" id="KW-0687">Ribonucleoprotein</keyword>
<dbReference type="GO" id="GO:0019843">
    <property type="term" value="F:rRNA binding"/>
    <property type="evidence" value="ECO:0007669"/>
    <property type="project" value="UniProtKB-UniRule"/>
</dbReference>
<dbReference type="InterPro" id="IPR001787">
    <property type="entry name" value="Ribosomal_bL21"/>
</dbReference>
<protein>
    <recommendedName>
        <fullName evidence="4">Large ribosomal subunit protein bL21</fullName>
    </recommendedName>
</protein>
<keyword evidence="4 5" id="KW-0694">RNA-binding</keyword>
<dbReference type="GO" id="GO:0003735">
    <property type="term" value="F:structural constituent of ribosome"/>
    <property type="evidence" value="ECO:0007669"/>
    <property type="project" value="InterPro"/>
</dbReference>
<dbReference type="AlphaFoldDB" id="A0A1F7X5S9"/>
<evidence type="ECO:0000256" key="3">
    <source>
        <dbReference type="ARBA" id="ARBA00023274"/>
    </source>
</evidence>
<dbReference type="GO" id="GO:1990904">
    <property type="term" value="C:ribonucleoprotein complex"/>
    <property type="evidence" value="ECO:0007669"/>
    <property type="project" value="UniProtKB-KW"/>
</dbReference>